<dbReference type="OrthoDB" id="9762378at2"/>
<evidence type="ECO:0000256" key="4">
    <source>
        <dbReference type="ARBA" id="ARBA00023235"/>
    </source>
</evidence>
<dbReference type="InterPro" id="IPR006099">
    <property type="entry name" value="MeMalonylCoA_mutase_a/b_cat"/>
</dbReference>
<reference evidence="7 8" key="1">
    <citation type="journal article" date="2017" name="Int. J. Syst. Evol. Microbiol.">
        <title>Bacillus mangrovi sp. nov., isolated from a sediment sample from a mangrove forest.</title>
        <authorList>
            <person name="Gupta V."/>
            <person name="Singh P.K."/>
            <person name="Korpole S."/>
            <person name="Tanuku N.R.S."/>
            <person name="Pinnaka A.K."/>
        </authorList>
    </citation>
    <scope>NUCLEOTIDE SEQUENCE [LARGE SCALE GENOMIC DNA]</scope>
    <source>
        <strain evidence="7 8">KCTC 33872</strain>
    </source>
</reference>
<protein>
    <recommendedName>
        <fullName evidence="6">Methylmalonyl-CoA mutase alpha/beta chain catalytic domain-containing protein</fullName>
    </recommendedName>
</protein>
<feature type="domain" description="Methylmalonyl-CoA mutase alpha/beta chain catalytic" evidence="6">
    <location>
        <begin position="190"/>
        <end position="442"/>
    </location>
</feature>
<organism evidence="7 8">
    <name type="scientific">Metabacillus mangrovi</name>
    <dbReference type="NCBI Taxonomy" id="1491830"/>
    <lineage>
        <taxon>Bacteria</taxon>
        <taxon>Bacillati</taxon>
        <taxon>Bacillota</taxon>
        <taxon>Bacilli</taxon>
        <taxon>Bacillales</taxon>
        <taxon>Bacillaceae</taxon>
        <taxon>Metabacillus</taxon>
    </lineage>
</organism>
<dbReference type="RefSeq" id="WP_155110837.1">
    <property type="nucleotide sequence ID" value="NZ_WMIB01000001.1"/>
</dbReference>
<keyword evidence="3" id="KW-0846">Cobalamin</keyword>
<evidence type="ECO:0000256" key="2">
    <source>
        <dbReference type="ARBA" id="ARBA00008465"/>
    </source>
</evidence>
<dbReference type="AlphaFoldDB" id="A0A7X2S355"/>
<sequence length="609" mass="66964">MSRNSKKQPPFQESTEEEWLSAVEKALKGKTADTLAVKTIENIKLKPLYTKSDSIHRSDPGIFPYTRGSKETIAMWKAAQPLDRCATAEELANAISSAAEEGLNAFSLSSFTAVQSKEDFKTLLSAIKESGLYFWMDFEAAPRLMPEFAKAASELGEGAAGCDPYDALMHGSIKPDDFRQVLNWTADFADVCGNRKSLLFKGELFHEAGANAVQELAFTFAKAADYLNWIKYNGRSVQDHAEKAAFSFSSGSDFFMEIAKLRAARLLWSSVASAFEADKEAGRCLIHTSTSSYNKSLLDPHVNLLRTATEAFSAVIGNADVLSVLPHDAESGGSAFSERIARNIHYLLSEESLLSKVNDPGGGSWYIEKLTQELAEAAWNKVLDIENAGGFAAALEDGYFQNELSGMAESRQKELNRQTGKMIGVNFYSNPEDRIQHQVPKRAPGEWPASEFQEMVAGIQPEGYRQKGKPFFHAARLAEGFERLRGFAQAFKDRTGSVPQVQIITYGLLKQYKPRLDFLTGLLASGGIDGKVIADDAVDFHAPIFLCGSDESYRAYAEQIGELAGRAGSGLYVTGRQPAEHVFPAEELTAGMDRFTFLENLQRKMGVQS</sequence>
<dbReference type="GO" id="GO:0031419">
    <property type="term" value="F:cobalamin binding"/>
    <property type="evidence" value="ECO:0007669"/>
    <property type="project" value="UniProtKB-KW"/>
</dbReference>
<dbReference type="GO" id="GO:0046872">
    <property type="term" value="F:metal ion binding"/>
    <property type="evidence" value="ECO:0007669"/>
    <property type="project" value="InterPro"/>
</dbReference>
<dbReference type="Gene3D" id="3.40.50.280">
    <property type="entry name" value="Cobalamin-binding domain"/>
    <property type="match status" value="1"/>
</dbReference>
<proteinExistence type="inferred from homology"/>
<dbReference type="InterPro" id="IPR036724">
    <property type="entry name" value="Cobalamin-bd_sf"/>
</dbReference>
<accession>A0A7X2S355</accession>
<keyword evidence="8" id="KW-1185">Reference proteome</keyword>
<dbReference type="Gene3D" id="3.20.20.240">
    <property type="entry name" value="Methylmalonyl-CoA mutase"/>
    <property type="match status" value="1"/>
</dbReference>
<gene>
    <name evidence="7" type="ORF">GKZ89_02840</name>
</gene>
<evidence type="ECO:0000256" key="5">
    <source>
        <dbReference type="ARBA" id="ARBA00023285"/>
    </source>
</evidence>
<dbReference type="PANTHER" id="PTHR48101:SF1">
    <property type="entry name" value="METHYLMALONYL-COA MUTASE, LARGE SUBUNIT"/>
    <property type="match status" value="1"/>
</dbReference>
<evidence type="ECO:0000256" key="3">
    <source>
        <dbReference type="ARBA" id="ARBA00022628"/>
    </source>
</evidence>
<dbReference type="PANTHER" id="PTHR48101">
    <property type="entry name" value="METHYLMALONYL-COA MUTASE, MITOCHONDRIAL-RELATED"/>
    <property type="match status" value="1"/>
</dbReference>
<dbReference type="SUPFAM" id="SSF52242">
    <property type="entry name" value="Cobalamin (vitamin B12)-binding domain"/>
    <property type="match status" value="1"/>
</dbReference>
<evidence type="ECO:0000259" key="6">
    <source>
        <dbReference type="Pfam" id="PF01642"/>
    </source>
</evidence>
<evidence type="ECO:0000313" key="7">
    <source>
        <dbReference type="EMBL" id="MTH52328.1"/>
    </source>
</evidence>
<dbReference type="InterPro" id="IPR016176">
    <property type="entry name" value="Cbl-dep_enz_cat"/>
</dbReference>
<dbReference type="EMBL" id="WMIB01000001">
    <property type="protein sequence ID" value="MTH52328.1"/>
    <property type="molecule type" value="Genomic_DNA"/>
</dbReference>
<dbReference type="Pfam" id="PF01642">
    <property type="entry name" value="MM_CoA_mutase"/>
    <property type="match status" value="1"/>
</dbReference>
<keyword evidence="5" id="KW-0170">Cobalt</keyword>
<dbReference type="SUPFAM" id="SSF51703">
    <property type="entry name" value="Cobalamin (vitamin B12)-dependent enzymes"/>
    <property type="match status" value="1"/>
</dbReference>
<comment type="caution">
    <text evidence="7">The sequence shown here is derived from an EMBL/GenBank/DDBJ whole genome shotgun (WGS) entry which is preliminary data.</text>
</comment>
<name>A0A7X2S355_9BACI</name>
<evidence type="ECO:0000256" key="1">
    <source>
        <dbReference type="ARBA" id="ARBA00001922"/>
    </source>
</evidence>
<keyword evidence="4" id="KW-0413">Isomerase</keyword>
<comment type="similarity">
    <text evidence="2">Belongs to the methylmalonyl-CoA mutase family.</text>
</comment>
<dbReference type="Proteomes" id="UP000434639">
    <property type="component" value="Unassembled WGS sequence"/>
</dbReference>
<evidence type="ECO:0000313" key="8">
    <source>
        <dbReference type="Proteomes" id="UP000434639"/>
    </source>
</evidence>
<dbReference type="GO" id="GO:0016866">
    <property type="term" value="F:intramolecular transferase activity"/>
    <property type="evidence" value="ECO:0007669"/>
    <property type="project" value="InterPro"/>
</dbReference>
<comment type="cofactor">
    <cofactor evidence="1">
        <name>adenosylcob(III)alamin</name>
        <dbReference type="ChEBI" id="CHEBI:18408"/>
    </cofactor>
</comment>